<dbReference type="PATRIC" id="fig|28229.4.peg.2938"/>
<sequence length="233" mass="27000">MRPDEEYVLATLASKFGGKYIDGEDPPDGYLLLNNRRIAVEVTKLVEHINENGKRRSRLADDVPISNVVEQLNEEIGSLIPKNRWIHLVIPSPIKRINEFKKELTRIILNMIATKTHKAVIDILGYVVSINLYKCQHPPKQKVVQLIATQFASTNIQENTQFLLENRIIIKNQKCNANTNINSDADEYWLALFNTYCMADVDSYRGAYDLLKLEHNFNKIYLIDGYRRVYKLY</sequence>
<dbReference type="AlphaFoldDB" id="A0A099KH01"/>
<name>A0A099KH01_COLPS</name>
<evidence type="ECO:0000313" key="2">
    <source>
        <dbReference type="Proteomes" id="UP000029843"/>
    </source>
</evidence>
<comment type="caution">
    <text evidence="1">The sequence shown here is derived from an EMBL/GenBank/DDBJ whole genome shotgun (WGS) entry which is preliminary data.</text>
</comment>
<organism evidence="1 2">
    <name type="scientific">Colwellia psychrerythraea</name>
    <name type="common">Vibrio psychroerythus</name>
    <dbReference type="NCBI Taxonomy" id="28229"/>
    <lineage>
        <taxon>Bacteria</taxon>
        <taxon>Pseudomonadati</taxon>
        <taxon>Pseudomonadota</taxon>
        <taxon>Gammaproteobacteria</taxon>
        <taxon>Alteromonadales</taxon>
        <taxon>Colwelliaceae</taxon>
        <taxon>Colwellia</taxon>
    </lineage>
</organism>
<evidence type="ECO:0000313" key="1">
    <source>
        <dbReference type="EMBL" id="KGJ89596.1"/>
    </source>
</evidence>
<dbReference type="OrthoDB" id="6223866at2"/>
<dbReference type="Proteomes" id="UP000029843">
    <property type="component" value="Unassembled WGS sequence"/>
</dbReference>
<gene>
    <name evidence="1" type="ORF">ND2E_3787</name>
</gene>
<proteinExistence type="predicted"/>
<dbReference type="RefSeq" id="WP_033094618.1">
    <property type="nucleotide sequence ID" value="NZ_JQED01000040.1"/>
</dbReference>
<reference evidence="1 2" key="1">
    <citation type="submission" date="2014-08" db="EMBL/GenBank/DDBJ databases">
        <title>Genomic and Phenotypic Diversity of Colwellia psychrerythraea strains from Disparate Marine Basins.</title>
        <authorList>
            <person name="Techtmann S.M."/>
            <person name="Stelling S.C."/>
            <person name="Utturkar S.M."/>
            <person name="Alshibli N."/>
            <person name="Harris A."/>
            <person name="Brown S.D."/>
            <person name="Hazen T.C."/>
        </authorList>
    </citation>
    <scope>NUCLEOTIDE SEQUENCE [LARGE SCALE GENOMIC DNA]</scope>
    <source>
        <strain evidence="1 2">ND2E</strain>
    </source>
</reference>
<dbReference type="EMBL" id="JQED01000040">
    <property type="protein sequence ID" value="KGJ89596.1"/>
    <property type="molecule type" value="Genomic_DNA"/>
</dbReference>
<protein>
    <submittedName>
        <fullName evidence="1">Uncharacterized protein</fullName>
    </submittedName>
</protein>
<accession>A0A099KH01</accession>